<comment type="caution">
    <text evidence="1">The sequence shown here is derived from an EMBL/GenBank/DDBJ whole genome shotgun (WGS) entry which is preliminary data.</text>
</comment>
<name>A0A8I2YFK2_9AGAM</name>
<dbReference type="AlphaFoldDB" id="A0A8I2YFK2"/>
<reference evidence="1" key="1">
    <citation type="submission" date="2021-03" db="EMBL/GenBank/DDBJ databases">
        <title>Evolutionary innovations through gain and loss of genes in the ectomycorrhizal Boletales.</title>
        <authorList>
            <person name="Wu G."/>
            <person name="Miyauchi S."/>
            <person name="Morin E."/>
            <person name="Yang Z.-L."/>
            <person name="Xu J."/>
            <person name="Martin F.M."/>
        </authorList>
    </citation>
    <scope>NUCLEOTIDE SEQUENCE</scope>
    <source>
        <strain evidence="1">BR01</strain>
    </source>
</reference>
<organism evidence="1 2">
    <name type="scientific">Boletus reticuloceps</name>
    <dbReference type="NCBI Taxonomy" id="495285"/>
    <lineage>
        <taxon>Eukaryota</taxon>
        <taxon>Fungi</taxon>
        <taxon>Dikarya</taxon>
        <taxon>Basidiomycota</taxon>
        <taxon>Agaricomycotina</taxon>
        <taxon>Agaricomycetes</taxon>
        <taxon>Agaricomycetidae</taxon>
        <taxon>Boletales</taxon>
        <taxon>Boletineae</taxon>
        <taxon>Boletaceae</taxon>
        <taxon>Boletoideae</taxon>
        <taxon>Boletus</taxon>
    </lineage>
</organism>
<protein>
    <submittedName>
        <fullName evidence="1">Uncharacterized protein</fullName>
    </submittedName>
</protein>
<dbReference type="OrthoDB" id="2685635at2759"/>
<dbReference type="EMBL" id="JAGFBS010000042">
    <property type="protein sequence ID" value="KAG6370931.1"/>
    <property type="molecule type" value="Genomic_DNA"/>
</dbReference>
<gene>
    <name evidence="1" type="ORF">JVT61DRAFT_10778</name>
</gene>
<dbReference type="Proteomes" id="UP000683000">
    <property type="component" value="Unassembled WGS sequence"/>
</dbReference>
<keyword evidence="2" id="KW-1185">Reference proteome</keyword>
<evidence type="ECO:0000313" key="1">
    <source>
        <dbReference type="EMBL" id="KAG6370931.1"/>
    </source>
</evidence>
<proteinExistence type="predicted"/>
<sequence length="172" mass="19233">MMPTVDLYTLRNQLLQSEKYLGDPDLPNKVHWVTEGRRDILVLNDDQENDNQTVDHVQPVVLSTVVRIFDQLFWLTSDAGWKGPTDFTACLHQAKASCVGVRPNEDAGPFQSDFAVIADNTKTLQNLAATPQFEVKVGFASNTNSPAAQLKFRHVLFEELTTEDASEEQLEG</sequence>
<evidence type="ECO:0000313" key="2">
    <source>
        <dbReference type="Proteomes" id="UP000683000"/>
    </source>
</evidence>
<accession>A0A8I2YFK2</accession>